<dbReference type="Pfam" id="PF13516">
    <property type="entry name" value="LRR_6"/>
    <property type="match status" value="2"/>
</dbReference>
<dbReference type="PANTHER" id="PTHR24113">
    <property type="entry name" value="RAN GTPASE-ACTIVATING PROTEIN 1"/>
    <property type="match status" value="1"/>
</dbReference>
<dbReference type="InterPro" id="IPR027038">
    <property type="entry name" value="RanGap"/>
</dbReference>
<dbReference type="GO" id="GO:0005634">
    <property type="term" value="C:nucleus"/>
    <property type="evidence" value="ECO:0007669"/>
    <property type="project" value="TreeGrafter"/>
</dbReference>
<dbReference type="GO" id="GO:0006913">
    <property type="term" value="P:nucleocytoplasmic transport"/>
    <property type="evidence" value="ECO:0007669"/>
    <property type="project" value="TreeGrafter"/>
</dbReference>
<reference evidence="3" key="1">
    <citation type="submission" date="2020-12" db="EMBL/GenBank/DDBJ databases">
        <authorList>
            <person name="Iha C."/>
        </authorList>
    </citation>
    <scope>NUCLEOTIDE SEQUENCE</scope>
</reference>
<dbReference type="GO" id="GO:0048471">
    <property type="term" value="C:perinuclear region of cytoplasm"/>
    <property type="evidence" value="ECO:0007669"/>
    <property type="project" value="TreeGrafter"/>
</dbReference>
<feature type="compositionally biased region" description="Basic residues" evidence="2">
    <location>
        <begin position="68"/>
        <end position="82"/>
    </location>
</feature>
<dbReference type="GO" id="GO:0005829">
    <property type="term" value="C:cytosol"/>
    <property type="evidence" value="ECO:0007669"/>
    <property type="project" value="TreeGrafter"/>
</dbReference>
<feature type="region of interest" description="Disordered" evidence="2">
    <location>
        <begin position="201"/>
        <end position="226"/>
    </location>
</feature>
<proteinExistence type="predicted"/>
<gene>
    <name evidence="3" type="ORF">OSTQU699_LOCUS2448</name>
</gene>
<dbReference type="GO" id="GO:0005096">
    <property type="term" value="F:GTPase activator activity"/>
    <property type="evidence" value="ECO:0007669"/>
    <property type="project" value="InterPro"/>
</dbReference>
<dbReference type="GO" id="GO:0031267">
    <property type="term" value="F:small GTPase binding"/>
    <property type="evidence" value="ECO:0007669"/>
    <property type="project" value="TreeGrafter"/>
</dbReference>
<evidence type="ECO:0000256" key="1">
    <source>
        <dbReference type="ARBA" id="ARBA00004430"/>
    </source>
</evidence>
<dbReference type="InterPro" id="IPR032675">
    <property type="entry name" value="LRR_dom_sf"/>
</dbReference>
<evidence type="ECO:0000256" key="2">
    <source>
        <dbReference type="SAM" id="MobiDB-lite"/>
    </source>
</evidence>
<dbReference type="PANTHER" id="PTHR24113:SF15">
    <property type="entry name" value="NACHT DOMAIN-CONTAINING PROTEIN"/>
    <property type="match status" value="1"/>
</dbReference>
<evidence type="ECO:0000313" key="4">
    <source>
        <dbReference type="Proteomes" id="UP000708148"/>
    </source>
</evidence>
<dbReference type="Proteomes" id="UP000708148">
    <property type="component" value="Unassembled WGS sequence"/>
</dbReference>
<comment type="caution">
    <text evidence="3">The sequence shown here is derived from an EMBL/GenBank/DDBJ whole genome shotgun (WGS) entry which is preliminary data.</text>
</comment>
<feature type="region of interest" description="Disordered" evidence="2">
    <location>
        <begin position="1"/>
        <end position="88"/>
    </location>
</feature>
<accession>A0A8S1IQN3</accession>
<keyword evidence="4" id="KW-1185">Reference proteome</keyword>
<sequence>MKEDAQAGQQIADPKDPDAAAAPEDGEENSPAGESPRNENESDSDAGSEVSAEDGADACVEEGGKAGGSKRKKKKRKAKRPGAAKMSKVIQNLPNEMWIDLEGCELRDADVVQLAGALKSNSSVTMINLSSNGITDGGAQALADVITAGSLPDLISVDLRGNDLTPEGIRMLEGVCSSQRNLAVELGPMPAKEAEVVAPVPEKEHDKQEPSVNHQPKLPDAWGEDDGGVKVEKTDEGWQVPSKERTAGWHFTNSGGLQLSGSLGRQIIVFTNGELRQQMVSGTGNNQQLTAGWQKVEQEESSTEGSWNQTSWRRYRRYFRRDPHDWNYIRDDVDAMVDHTAEAELAAELWQKIADSVKVPGQTPQALSSVLTEAGRPLEAEVETFLAPIGQGAVDSSRPHLACASGHLDTLSAIFDVEPPPATFQNGGSPQPAVGLHRLAAAEIVALLLSTHSDIISEKIAASGLTSRIVGLAVRSPHCNALQCTAARVVQTIIENRSESLFKTVFDGEMLAGKGGEVRVMEKPLQKYITEIGVEGSGMPIGKRKCHVGSIAALAKTLVQNGTGSEAQSTGTSGALSTWSVLRDVLEADDDWSKFVSTGGALDALVKEQNGELCPPRARYFNPSEEAAEPSGSAVYEEWSSL</sequence>
<dbReference type="OrthoDB" id="120976at2759"/>
<dbReference type="GO" id="GO:0005930">
    <property type="term" value="C:axoneme"/>
    <property type="evidence" value="ECO:0007669"/>
    <property type="project" value="UniProtKB-SubCell"/>
</dbReference>
<protein>
    <submittedName>
        <fullName evidence="3">Uncharacterized protein</fullName>
    </submittedName>
</protein>
<name>A0A8S1IQN3_9CHLO</name>
<dbReference type="Gene3D" id="3.80.10.10">
    <property type="entry name" value="Ribonuclease Inhibitor"/>
    <property type="match status" value="1"/>
</dbReference>
<dbReference type="SUPFAM" id="SSF52047">
    <property type="entry name" value="RNI-like"/>
    <property type="match status" value="1"/>
</dbReference>
<dbReference type="EMBL" id="CAJHUC010000601">
    <property type="protein sequence ID" value="CAD7697087.1"/>
    <property type="molecule type" value="Genomic_DNA"/>
</dbReference>
<evidence type="ECO:0000313" key="3">
    <source>
        <dbReference type="EMBL" id="CAD7697087.1"/>
    </source>
</evidence>
<organism evidence="3 4">
    <name type="scientific">Ostreobium quekettii</name>
    <dbReference type="NCBI Taxonomy" id="121088"/>
    <lineage>
        <taxon>Eukaryota</taxon>
        <taxon>Viridiplantae</taxon>
        <taxon>Chlorophyta</taxon>
        <taxon>core chlorophytes</taxon>
        <taxon>Ulvophyceae</taxon>
        <taxon>TCBD clade</taxon>
        <taxon>Bryopsidales</taxon>
        <taxon>Ostreobineae</taxon>
        <taxon>Ostreobiaceae</taxon>
        <taxon>Ostreobium</taxon>
    </lineage>
</organism>
<comment type="subcellular location">
    <subcellularLocation>
        <location evidence="1">Cytoplasm</location>
        <location evidence="1">Cytoskeleton</location>
        <location evidence="1">Cilium axoneme</location>
    </subcellularLocation>
</comment>
<feature type="compositionally biased region" description="Acidic residues" evidence="2">
    <location>
        <begin position="41"/>
        <end position="60"/>
    </location>
</feature>
<dbReference type="SMART" id="SM00368">
    <property type="entry name" value="LRR_RI"/>
    <property type="match status" value="3"/>
</dbReference>
<dbReference type="AlphaFoldDB" id="A0A8S1IQN3"/>
<dbReference type="InterPro" id="IPR001611">
    <property type="entry name" value="Leu-rich_rpt"/>
</dbReference>